<name>A0AA95MR98_9BACI</name>
<dbReference type="InterPro" id="IPR010982">
    <property type="entry name" value="Lambda_DNA-bd_dom_sf"/>
</dbReference>
<dbReference type="SUPFAM" id="SSF47413">
    <property type="entry name" value="lambda repressor-like DNA-binding domains"/>
    <property type="match status" value="1"/>
</dbReference>
<dbReference type="Gene3D" id="1.10.260.40">
    <property type="entry name" value="lambda repressor-like DNA-binding domains"/>
    <property type="match status" value="1"/>
</dbReference>
<dbReference type="KEGG" id="nnv:QNH39_13865"/>
<dbReference type="AlphaFoldDB" id="A0AA95MR98"/>
<evidence type="ECO:0000313" key="3">
    <source>
        <dbReference type="Proteomes" id="UP001178288"/>
    </source>
</evidence>
<reference evidence="2" key="1">
    <citation type="submission" date="2023-05" db="EMBL/GenBank/DDBJ databases">
        <title>Comparative genomics of Bacillaceae isolates and their secondary metabolite potential.</title>
        <authorList>
            <person name="Song L."/>
            <person name="Nielsen L.J."/>
            <person name="Mohite O."/>
            <person name="Xu X."/>
            <person name="Weber T."/>
            <person name="Kovacs A.T."/>
        </authorList>
    </citation>
    <scope>NUCLEOTIDE SEQUENCE</scope>
    <source>
        <strain evidence="2">XLM17</strain>
    </source>
</reference>
<organism evidence="2 3">
    <name type="scientific">Neobacillus novalis</name>
    <dbReference type="NCBI Taxonomy" id="220687"/>
    <lineage>
        <taxon>Bacteria</taxon>
        <taxon>Bacillati</taxon>
        <taxon>Bacillota</taxon>
        <taxon>Bacilli</taxon>
        <taxon>Bacillales</taxon>
        <taxon>Bacillaceae</taxon>
        <taxon>Neobacillus</taxon>
    </lineage>
</organism>
<dbReference type="EMBL" id="CP126114">
    <property type="protein sequence ID" value="WHY88852.1"/>
    <property type="molecule type" value="Genomic_DNA"/>
</dbReference>
<sequence length="66" mass="7182">MNNIGHQLKKIRLNREMEIEKLASLSGLHTDTIAAIEEGDLDVQVSTLAKISEALNCSFSIGDVSI</sequence>
<dbReference type="Pfam" id="PF01381">
    <property type="entry name" value="HTH_3"/>
    <property type="match status" value="1"/>
</dbReference>
<dbReference type="GO" id="GO:0003677">
    <property type="term" value="F:DNA binding"/>
    <property type="evidence" value="ECO:0007669"/>
    <property type="project" value="InterPro"/>
</dbReference>
<keyword evidence="3" id="KW-1185">Reference proteome</keyword>
<protein>
    <submittedName>
        <fullName evidence="2">Helix-turn-helix transcriptional regulator</fullName>
    </submittedName>
</protein>
<feature type="domain" description="HTH cro/C1-type" evidence="1">
    <location>
        <begin position="8"/>
        <end position="64"/>
    </location>
</feature>
<proteinExistence type="predicted"/>
<evidence type="ECO:0000313" key="2">
    <source>
        <dbReference type="EMBL" id="WHY88852.1"/>
    </source>
</evidence>
<dbReference type="PROSITE" id="PS50943">
    <property type="entry name" value="HTH_CROC1"/>
    <property type="match status" value="1"/>
</dbReference>
<accession>A0AA95MR98</accession>
<dbReference type="RefSeq" id="WP_066087415.1">
    <property type="nucleotide sequence ID" value="NZ_CP126114.1"/>
</dbReference>
<evidence type="ECO:0000259" key="1">
    <source>
        <dbReference type="PROSITE" id="PS50943"/>
    </source>
</evidence>
<dbReference type="CDD" id="cd00093">
    <property type="entry name" value="HTH_XRE"/>
    <property type="match status" value="1"/>
</dbReference>
<dbReference type="InterPro" id="IPR001387">
    <property type="entry name" value="Cro/C1-type_HTH"/>
</dbReference>
<dbReference type="SMART" id="SM00530">
    <property type="entry name" value="HTH_XRE"/>
    <property type="match status" value="1"/>
</dbReference>
<gene>
    <name evidence="2" type="ORF">QNH39_13865</name>
</gene>
<dbReference type="Proteomes" id="UP001178288">
    <property type="component" value="Chromosome"/>
</dbReference>